<feature type="non-terminal residue" evidence="2">
    <location>
        <position position="131"/>
    </location>
</feature>
<gene>
    <name evidence="2" type="ORF">BINO364_LOCUS15870</name>
</gene>
<organism evidence="2 3">
    <name type="scientific">Brenthis ino</name>
    <name type="common">lesser marbled fritillary</name>
    <dbReference type="NCBI Taxonomy" id="405034"/>
    <lineage>
        <taxon>Eukaryota</taxon>
        <taxon>Metazoa</taxon>
        <taxon>Ecdysozoa</taxon>
        <taxon>Arthropoda</taxon>
        <taxon>Hexapoda</taxon>
        <taxon>Insecta</taxon>
        <taxon>Pterygota</taxon>
        <taxon>Neoptera</taxon>
        <taxon>Endopterygota</taxon>
        <taxon>Lepidoptera</taxon>
        <taxon>Glossata</taxon>
        <taxon>Ditrysia</taxon>
        <taxon>Papilionoidea</taxon>
        <taxon>Nymphalidae</taxon>
        <taxon>Heliconiinae</taxon>
        <taxon>Argynnini</taxon>
        <taxon>Brenthis</taxon>
    </lineage>
</organism>
<name>A0A8J9YHF4_9NEOP</name>
<evidence type="ECO:0000256" key="1">
    <source>
        <dbReference type="SAM" id="MobiDB-lite"/>
    </source>
</evidence>
<keyword evidence="3" id="KW-1185">Reference proteome</keyword>
<dbReference type="AlphaFoldDB" id="A0A8J9YHF4"/>
<evidence type="ECO:0000313" key="3">
    <source>
        <dbReference type="Proteomes" id="UP000838878"/>
    </source>
</evidence>
<feature type="region of interest" description="Disordered" evidence="1">
    <location>
        <begin position="16"/>
        <end position="46"/>
    </location>
</feature>
<proteinExistence type="predicted"/>
<sequence>MEQRIDLDMIIIRAEVEEKEEKSLEESTTDHSYLPDDTESSHSSSLNEFWDSVHEDAEVLEVNEHDIVSKKRARRQPERFGYSNFSMSNNVDACDDDNLTYEDVMNGTEREAWCKAVDEELQSFSDIVPGN</sequence>
<reference evidence="2" key="1">
    <citation type="submission" date="2021-12" db="EMBL/GenBank/DDBJ databases">
        <authorList>
            <person name="Martin H S."/>
        </authorList>
    </citation>
    <scope>NUCLEOTIDE SEQUENCE</scope>
</reference>
<dbReference type="Proteomes" id="UP000838878">
    <property type="component" value="Chromosome 9"/>
</dbReference>
<dbReference type="EMBL" id="OV170229">
    <property type="protein sequence ID" value="CAH0730949.1"/>
    <property type="molecule type" value="Genomic_DNA"/>
</dbReference>
<dbReference type="OrthoDB" id="413361at2759"/>
<evidence type="ECO:0000313" key="2">
    <source>
        <dbReference type="EMBL" id="CAH0730949.1"/>
    </source>
</evidence>
<accession>A0A8J9YHF4</accession>
<feature type="compositionally biased region" description="Basic and acidic residues" evidence="1">
    <location>
        <begin position="16"/>
        <end position="29"/>
    </location>
</feature>
<protein>
    <submittedName>
        <fullName evidence="2">Uncharacterized protein</fullName>
    </submittedName>
</protein>